<dbReference type="Proteomes" id="UP001138500">
    <property type="component" value="Unassembled WGS sequence"/>
</dbReference>
<feature type="domain" description="Peptidase S33 tripeptidyl aminopeptidase-like C-terminal" evidence="3">
    <location>
        <begin position="522"/>
        <end position="624"/>
    </location>
</feature>
<dbReference type="PANTHER" id="PTHR43248">
    <property type="entry name" value="2-SUCCINYL-6-HYDROXY-2,4-CYCLOHEXADIENE-1-CARBOXYLATE SYNTHASE"/>
    <property type="match status" value="1"/>
</dbReference>
<sequence>MDKLSSRSLAGRTCAARPRHGPPIWIKIVFLAIIALSFSRARLGWPSWQRSTSTAAPTDQSLENPSFDWDSISSHATLKYTPCYDKYQCAKLSLPMDYFNGTTDAYISLAVIRLPAAVSVTHPQYGGAVLLNPGGPGGSGIGFVQRAGKQIRETIDEPRGGKYFDLISFDPRAVGETTPSLHCVKSRQLDHSWQVRVMEEGVFEASDAALGRLWSMGVARGKSCALPAADGEQDIRKYATTASVARDMLELVERHGRWREQQALELLSSAEKSCHSKRLSIMPQVKPITDVPYQLRYKPGEERLQYWGFSYGTYLGNTFAAMFPERVHRIVVDGVVDAYNYKKTLWSDNLLDTEKGLDQFFYHCARVGYPTCALANETGDTTSEGVRQRVKNITDSLYHNPLPVVSKYNPEVVTYSDVKNLIAAGLYTPIGSFPYIANLLSGIERGDGAEFAELLHGYHDFQCPERSISGSSFIPLRNTTKGVSSTLGDGTMAIACTDGDDQSFLSKDGFIEYAKELADQSPSIGSMWSIIRMDCIHYSIRPHYRFEGPWVANTSHPLIMVGNTADPVTPVIHARNMAKGFGGAVALTQDSAGHCSSAAHSNCTVGYIGQYFQTGELPPPGTTCAADELPFGPGSSDEVVSVKASTARERTAIINEALQQYGGWL</sequence>
<keyword evidence="2" id="KW-0378">Hydrolase</keyword>
<reference evidence="4 5" key="1">
    <citation type="journal article" date="2018" name="IMA Fungus">
        <title>IMA Genome-F 10: Nine draft genome sequences of Claviceps purpurea s.lat., including C. arundinis, C. humidiphila, and C. cf. spartinae, pseudomolecules for the pitch canker pathogen Fusarium circinatum, draft genome of Davidsoniella eucalypti, Grosmannia galeiformis, Quambalaria eucalypti, and Teratosphaeria destructans.</title>
        <authorList>
            <person name="Wingfield B.D."/>
            <person name="Liu M."/>
            <person name="Nguyen H.D."/>
            <person name="Lane F.A."/>
            <person name="Morgan S.W."/>
            <person name="De Vos L."/>
            <person name="Wilken P.M."/>
            <person name="Duong T.A."/>
            <person name="Aylward J."/>
            <person name="Coetzee M.P."/>
            <person name="Dadej K."/>
            <person name="De Beer Z.W."/>
            <person name="Findlay W."/>
            <person name="Havenga M."/>
            <person name="Kolarik M."/>
            <person name="Menzies J.G."/>
            <person name="Naidoo K."/>
            <person name="Pochopski O."/>
            <person name="Shoukouhi P."/>
            <person name="Santana Q.C."/>
            <person name="Seifert K.A."/>
            <person name="Soal N."/>
            <person name="Steenkamp E.T."/>
            <person name="Tatham C.T."/>
            <person name="van der Nest M.A."/>
            <person name="Wingfield M.J."/>
        </authorList>
    </citation>
    <scope>NUCLEOTIDE SEQUENCE [LARGE SCALE GENOMIC DNA]</scope>
    <source>
        <strain evidence="4">CMW44962</strain>
    </source>
</reference>
<evidence type="ECO:0000313" key="4">
    <source>
        <dbReference type="EMBL" id="KAH9832382.1"/>
    </source>
</evidence>
<name>A0A9W7SUU5_9PEZI</name>
<reference evidence="4 5" key="2">
    <citation type="journal article" date="2021" name="Curr. Genet.">
        <title>Genetic response to nitrogen starvation in the aggressive Eucalyptus foliar pathogen Teratosphaeria destructans.</title>
        <authorList>
            <person name="Havenga M."/>
            <person name="Wingfield B.D."/>
            <person name="Wingfield M.J."/>
            <person name="Dreyer L.L."/>
            <person name="Roets F."/>
            <person name="Aylward J."/>
        </authorList>
    </citation>
    <scope>NUCLEOTIDE SEQUENCE [LARGE SCALE GENOMIC DNA]</scope>
    <source>
        <strain evidence="4">CMW44962</strain>
    </source>
</reference>
<accession>A0A9W7SUU5</accession>
<proteinExistence type="inferred from homology"/>
<dbReference type="InterPro" id="IPR051601">
    <property type="entry name" value="Serine_prot/Carboxylest_S33"/>
</dbReference>
<protein>
    <submittedName>
        <fullName evidence="4">TAP-like protein</fullName>
    </submittedName>
</protein>
<dbReference type="PANTHER" id="PTHR43248:SF25">
    <property type="entry name" value="AB HYDROLASE-1 DOMAIN-CONTAINING PROTEIN-RELATED"/>
    <property type="match status" value="1"/>
</dbReference>
<evidence type="ECO:0000256" key="1">
    <source>
        <dbReference type="ARBA" id="ARBA00010088"/>
    </source>
</evidence>
<evidence type="ECO:0000259" key="3">
    <source>
        <dbReference type="Pfam" id="PF08386"/>
    </source>
</evidence>
<dbReference type="SUPFAM" id="SSF53474">
    <property type="entry name" value="alpha/beta-Hydrolases"/>
    <property type="match status" value="1"/>
</dbReference>
<dbReference type="InterPro" id="IPR029058">
    <property type="entry name" value="AB_hydrolase_fold"/>
</dbReference>
<dbReference type="AlphaFoldDB" id="A0A9W7SUU5"/>
<dbReference type="GO" id="GO:0016787">
    <property type="term" value="F:hydrolase activity"/>
    <property type="evidence" value="ECO:0007669"/>
    <property type="project" value="UniProtKB-KW"/>
</dbReference>
<organism evidence="4 5">
    <name type="scientific">Teratosphaeria destructans</name>
    <dbReference type="NCBI Taxonomy" id="418781"/>
    <lineage>
        <taxon>Eukaryota</taxon>
        <taxon>Fungi</taxon>
        <taxon>Dikarya</taxon>
        <taxon>Ascomycota</taxon>
        <taxon>Pezizomycotina</taxon>
        <taxon>Dothideomycetes</taxon>
        <taxon>Dothideomycetidae</taxon>
        <taxon>Mycosphaerellales</taxon>
        <taxon>Teratosphaeriaceae</taxon>
        <taxon>Teratosphaeria</taxon>
    </lineage>
</organism>
<comment type="caution">
    <text evidence="4">The sequence shown here is derived from an EMBL/GenBank/DDBJ whole genome shotgun (WGS) entry which is preliminary data.</text>
</comment>
<evidence type="ECO:0000256" key="2">
    <source>
        <dbReference type="ARBA" id="ARBA00022801"/>
    </source>
</evidence>
<gene>
    <name evidence="4" type="ORF">Tdes44962_MAKER02045</name>
</gene>
<keyword evidence="5" id="KW-1185">Reference proteome</keyword>
<dbReference type="OrthoDB" id="425534at2759"/>
<dbReference type="EMBL" id="RIBY02001113">
    <property type="protein sequence ID" value="KAH9832382.1"/>
    <property type="molecule type" value="Genomic_DNA"/>
</dbReference>
<dbReference type="Pfam" id="PF08386">
    <property type="entry name" value="Abhydrolase_4"/>
    <property type="match status" value="1"/>
</dbReference>
<dbReference type="InterPro" id="IPR013595">
    <property type="entry name" value="Pept_S33_TAP-like_C"/>
</dbReference>
<dbReference type="Gene3D" id="3.40.50.1820">
    <property type="entry name" value="alpha/beta hydrolase"/>
    <property type="match status" value="1"/>
</dbReference>
<evidence type="ECO:0000313" key="5">
    <source>
        <dbReference type="Proteomes" id="UP001138500"/>
    </source>
</evidence>
<comment type="similarity">
    <text evidence="1">Belongs to the peptidase S33 family.</text>
</comment>